<accession>A0A8S1J4F0</accession>
<dbReference type="Proteomes" id="UP000708148">
    <property type="component" value="Unassembled WGS sequence"/>
</dbReference>
<protein>
    <submittedName>
        <fullName evidence="1">Uncharacterized protein</fullName>
    </submittedName>
</protein>
<gene>
    <name evidence="1" type="ORF">OSTQU699_LOCUS7351</name>
</gene>
<organism evidence="1 2">
    <name type="scientific">Ostreobium quekettii</name>
    <dbReference type="NCBI Taxonomy" id="121088"/>
    <lineage>
        <taxon>Eukaryota</taxon>
        <taxon>Viridiplantae</taxon>
        <taxon>Chlorophyta</taxon>
        <taxon>core chlorophytes</taxon>
        <taxon>Ulvophyceae</taxon>
        <taxon>TCBD clade</taxon>
        <taxon>Bryopsidales</taxon>
        <taxon>Ostreobineae</taxon>
        <taxon>Ostreobiaceae</taxon>
        <taxon>Ostreobium</taxon>
    </lineage>
</organism>
<sequence>MLFPGGADGRDAHSRLAPSMPSLVRLPFRYHGRLEDRTSSNRSRSVRKHECKTWGEIAEGAEDVAKATVDKTLNTGKAALKIVRKSTAESPTKTGPATRQRTCTGRVSLLEKSSLLEGLVWRGIRVPAGGAISGVSAQARG</sequence>
<evidence type="ECO:0000313" key="2">
    <source>
        <dbReference type="Proteomes" id="UP000708148"/>
    </source>
</evidence>
<proteinExistence type="predicted"/>
<keyword evidence="2" id="KW-1185">Reference proteome</keyword>
<evidence type="ECO:0000313" key="1">
    <source>
        <dbReference type="EMBL" id="CAD7701994.1"/>
    </source>
</evidence>
<dbReference type="EMBL" id="CAJHUC010001682">
    <property type="protein sequence ID" value="CAD7701994.1"/>
    <property type="molecule type" value="Genomic_DNA"/>
</dbReference>
<name>A0A8S1J4F0_9CHLO</name>
<dbReference type="AlphaFoldDB" id="A0A8S1J4F0"/>
<reference evidence="1" key="1">
    <citation type="submission" date="2020-12" db="EMBL/GenBank/DDBJ databases">
        <authorList>
            <person name="Iha C."/>
        </authorList>
    </citation>
    <scope>NUCLEOTIDE SEQUENCE</scope>
</reference>
<comment type="caution">
    <text evidence="1">The sequence shown here is derived from an EMBL/GenBank/DDBJ whole genome shotgun (WGS) entry which is preliminary data.</text>
</comment>